<dbReference type="InterPro" id="IPR003582">
    <property type="entry name" value="ShKT_dom"/>
</dbReference>
<dbReference type="STRING" id="283909.R7TUH4"/>
<comment type="caution">
    <text evidence="1">Lacks conserved residue(s) required for the propagation of feature annotation.</text>
</comment>
<keyword evidence="6" id="KW-1185">Reference proteome</keyword>
<evidence type="ECO:0000313" key="6">
    <source>
        <dbReference type="Proteomes" id="UP000014760"/>
    </source>
</evidence>
<proteinExistence type="predicted"/>
<dbReference type="SMART" id="SM00254">
    <property type="entry name" value="ShKT"/>
    <property type="match status" value="1"/>
</dbReference>
<keyword evidence="2" id="KW-0732">Signal</keyword>
<dbReference type="PROSITE" id="PS51670">
    <property type="entry name" value="SHKT"/>
    <property type="match status" value="1"/>
</dbReference>
<evidence type="ECO:0000313" key="4">
    <source>
        <dbReference type="EMBL" id="ELT94680.1"/>
    </source>
</evidence>
<dbReference type="OrthoDB" id="43654at2759"/>
<dbReference type="HOGENOM" id="CLU_647679_0_0_1"/>
<dbReference type="EMBL" id="AMQN01012192">
    <property type="status" value="NOT_ANNOTATED_CDS"/>
    <property type="molecule type" value="Genomic_DNA"/>
</dbReference>
<dbReference type="InterPro" id="IPR000742">
    <property type="entry name" value="EGF"/>
</dbReference>
<dbReference type="InterPro" id="IPR035940">
    <property type="entry name" value="CAP_sf"/>
</dbReference>
<reference evidence="4 6" key="2">
    <citation type="journal article" date="2013" name="Nature">
        <title>Insights into bilaterian evolution from three spiralian genomes.</title>
        <authorList>
            <person name="Simakov O."/>
            <person name="Marletaz F."/>
            <person name="Cho S.J."/>
            <person name="Edsinger-Gonzales E."/>
            <person name="Havlak P."/>
            <person name="Hellsten U."/>
            <person name="Kuo D.H."/>
            <person name="Larsson T."/>
            <person name="Lv J."/>
            <person name="Arendt D."/>
            <person name="Savage R."/>
            <person name="Osoegawa K."/>
            <person name="de Jong P."/>
            <person name="Grimwood J."/>
            <person name="Chapman J.A."/>
            <person name="Shapiro H."/>
            <person name="Aerts A."/>
            <person name="Otillar R.P."/>
            <person name="Terry A.Y."/>
            <person name="Boore J.L."/>
            <person name="Grigoriev I.V."/>
            <person name="Lindberg D.R."/>
            <person name="Seaver E.C."/>
            <person name="Weisblat D.A."/>
            <person name="Putnam N.H."/>
            <person name="Rokhsar D.S."/>
        </authorList>
    </citation>
    <scope>NUCLEOTIDE SEQUENCE</scope>
    <source>
        <strain evidence="4 6">I ESC-2004</strain>
    </source>
</reference>
<dbReference type="PROSITE" id="PS00022">
    <property type="entry name" value="EGF_1"/>
    <property type="match status" value="1"/>
</dbReference>
<dbReference type="InterPro" id="IPR014044">
    <property type="entry name" value="CAP_dom"/>
</dbReference>
<dbReference type="SUPFAM" id="SSF55797">
    <property type="entry name" value="PR-1-like"/>
    <property type="match status" value="1"/>
</dbReference>
<dbReference type="PROSITE" id="PS01009">
    <property type="entry name" value="CRISP_1"/>
    <property type="match status" value="1"/>
</dbReference>
<dbReference type="PANTHER" id="PTHR10334">
    <property type="entry name" value="CYSTEINE-RICH SECRETORY PROTEIN-RELATED"/>
    <property type="match status" value="1"/>
</dbReference>
<feature type="signal peptide" evidence="2">
    <location>
        <begin position="1"/>
        <end position="20"/>
    </location>
</feature>
<accession>R7TUH4</accession>
<dbReference type="EMBL" id="KB309360">
    <property type="protein sequence ID" value="ELT94680.1"/>
    <property type="molecule type" value="Genomic_DNA"/>
</dbReference>
<sequence length="424" mass="46267">MNSSHVSWLLVSIFVALALAEVENKGILKRGWGKKLGMAGKAVRQMAGRGISSKNGKKFGSLAAVGGLGLLAGRGLHIGGDGDQSDILNLASMQQNGVDSFDNRQRSYDLRGIMDILRHNRNNYDTKDRSDYYEEPIKRSSGECGHRSKMTASEAAKSLSLHNTLRGQEGASNMAKLTYNQELADRAQQLSDTCVWDHGLLETCDGEGLGQNMYIASGSSGFPDLDLDKAITGWYNEKHDYNYYSDYCTPGKMCGHYTQLAWAKSTEMGCGVSHCPVVKMSTAVWRNALFFVCDYGPSGNWQGEKPFDMGPPCSDCAWTPGYGNKCDGGLCAKCTVGRDAGCRCQFNSQCSGNGNFDSNSCSCRCDRGFYGDECENSCACEDEPGYEQACPQWAVNCSDPLYKNFLLQYCKQTCNFCTSPPGAC</sequence>
<dbReference type="Proteomes" id="UP000014760">
    <property type="component" value="Unassembled WGS sequence"/>
</dbReference>
<reference evidence="6" key="1">
    <citation type="submission" date="2012-12" db="EMBL/GenBank/DDBJ databases">
        <authorList>
            <person name="Hellsten U."/>
            <person name="Grimwood J."/>
            <person name="Chapman J.A."/>
            <person name="Shapiro H."/>
            <person name="Aerts A."/>
            <person name="Otillar R.P."/>
            <person name="Terry A.Y."/>
            <person name="Boore J.L."/>
            <person name="Simakov O."/>
            <person name="Marletaz F."/>
            <person name="Cho S.-J."/>
            <person name="Edsinger-Gonzales E."/>
            <person name="Havlak P."/>
            <person name="Kuo D.-H."/>
            <person name="Larsson T."/>
            <person name="Lv J."/>
            <person name="Arendt D."/>
            <person name="Savage R."/>
            <person name="Osoegawa K."/>
            <person name="de Jong P."/>
            <person name="Lindberg D.R."/>
            <person name="Seaver E.C."/>
            <person name="Weisblat D.A."/>
            <person name="Putnam N.H."/>
            <person name="Grigoriev I.V."/>
            <person name="Rokhsar D.S."/>
        </authorList>
    </citation>
    <scope>NUCLEOTIDE SEQUENCE</scope>
    <source>
        <strain evidence="6">I ESC-2004</strain>
    </source>
</reference>
<evidence type="ECO:0000313" key="5">
    <source>
        <dbReference type="EnsemblMetazoa" id="CapteP167763"/>
    </source>
</evidence>
<dbReference type="EnsemblMetazoa" id="CapteT167763">
    <property type="protein sequence ID" value="CapteP167763"/>
    <property type="gene ID" value="CapteG167763"/>
</dbReference>
<dbReference type="PRINTS" id="PR00837">
    <property type="entry name" value="V5TPXLIKE"/>
</dbReference>
<gene>
    <name evidence="4" type="ORF">CAPTEDRAFT_167763</name>
</gene>
<dbReference type="InterPro" id="IPR018244">
    <property type="entry name" value="Allrgn_V5/Tpx1_CS"/>
</dbReference>
<feature type="domain" description="ShKT" evidence="3">
    <location>
        <begin position="380"/>
        <end position="417"/>
    </location>
</feature>
<dbReference type="GO" id="GO:0005576">
    <property type="term" value="C:extracellular region"/>
    <property type="evidence" value="ECO:0007669"/>
    <property type="project" value="InterPro"/>
</dbReference>
<evidence type="ECO:0000256" key="2">
    <source>
        <dbReference type="SAM" id="SignalP"/>
    </source>
</evidence>
<feature type="chain" id="PRO_5008787400" description="ShKT domain-containing protein" evidence="2">
    <location>
        <begin position="21"/>
        <end position="424"/>
    </location>
</feature>
<evidence type="ECO:0000259" key="3">
    <source>
        <dbReference type="PROSITE" id="PS51670"/>
    </source>
</evidence>
<dbReference type="InterPro" id="IPR001283">
    <property type="entry name" value="CRISP-related"/>
</dbReference>
<dbReference type="Gene3D" id="1.10.10.1870">
    <property type="entry name" value="ShTK domain-like"/>
    <property type="match status" value="1"/>
</dbReference>
<dbReference type="SMART" id="SM00198">
    <property type="entry name" value="SCP"/>
    <property type="match status" value="1"/>
</dbReference>
<dbReference type="AlphaFoldDB" id="R7TUH4"/>
<protein>
    <recommendedName>
        <fullName evidence="3">ShKT domain-containing protein</fullName>
    </recommendedName>
</protein>
<name>R7TUH4_CAPTE</name>
<dbReference type="Gene3D" id="3.40.33.10">
    <property type="entry name" value="CAP"/>
    <property type="match status" value="1"/>
</dbReference>
<dbReference type="FunCoup" id="R7TUH4">
    <property type="interactions" value="145"/>
</dbReference>
<organism evidence="4">
    <name type="scientific">Capitella teleta</name>
    <name type="common">Polychaete worm</name>
    <dbReference type="NCBI Taxonomy" id="283909"/>
    <lineage>
        <taxon>Eukaryota</taxon>
        <taxon>Metazoa</taxon>
        <taxon>Spiralia</taxon>
        <taxon>Lophotrochozoa</taxon>
        <taxon>Annelida</taxon>
        <taxon>Polychaeta</taxon>
        <taxon>Sedentaria</taxon>
        <taxon>Scolecida</taxon>
        <taxon>Capitellidae</taxon>
        <taxon>Capitella</taxon>
    </lineage>
</organism>
<dbReference type="Pfam" id="PF00188">
    <property type="entry name" value="CAP"/>
    <property type="match status" value="1"/>
</dbReference>
<evidence type="ECO:0000256" key="1">
    <source>
        <dbReference type="PROSITE-ProRule" id="PRU01005"/>
    </source>
</evidence>
<dbReference type="Pfam" id="PF01549">
    <property type="entry name" value="ShK"/>
    <property type="match status" value="1"/>
</dbReference>
<reference evidence="5" key="3">
    <citation type="submission" date="2015-06" db="UniProtKB">
        <authorList>
            <consortium name="EnsemblMetazoa"/>
        </authorList>
    </citation>
    <scope>IDENTIFICATION</scope>
</reference>